<keyword evidence="4 8" id="KW-1003">Cell membrane</keyword>
<keyword evidence="6 8" id="KW-1133">Transmembrane helix</keyword>
<feature type="transmembrane region" description="Helical" evidence="8">
    <location>
        <begin position="60"/>
        <end position="77"/>
    </location>
</feature>
<dbReference type="PANTHER" id="PTHR30269:SF37">
    <property type="entry name" value="MEMBRANE TRANSPORTER PROTEIN"/>
    <property type="match status" value="1"/>
</dbReference>
<proteinExistence type="inferred from homology"/>
<dbReference type="GO" id="GO:0005886">
    <property type="term" value="C:plasma membrane"/>
    <property type="evidence" value="ECO:0007669"/>
    <property type="project" value="UniProtKB-SubCell"/>
</dbReference>
<keyword evidence="10" id="KW-1185">Reference proteome</keyword>
<dbReference type="eggNOG" id="COG0730">
    <property type="taxonomic scope" value="Bacteria"/>
</dbReference>
<evidence type="ECO:0000256" key="6">
    <source>
        <dbReference type="ARBA" id="ARBA00022989"/>
    </source>
</evidence>
<dbReference type="STRING" id="742743.HMPREF9453_01997"/>
<evidence type="ECO:0000256" key="4">
    <source>
        <dbReference type="ARBA" id="ARBA00022475"/>
    </source>
</evidence>
<dbReference type="Proteomes" id="UP000003277">
    <property type="component" value="Unassembled WGS sequence"/>
</dbReference>
<name>H1D309_9FIRM</name>
<comment type="caution">
    <text evidence="9">The sequence shown here is derived from an EMBL/GenBank/DDBJ whole genome shotgun (WGS) entry which is preliminary data.</text>
</comment>
<evidence type="ECO:0000256" key="8">
    <source>
        <dbReference type="RuleBase" id="RU363041"/>
    </source>
</evidence>
<feature type="transmembrane region" description="Helical" evidence="8">
    <location>
        <begin position="20"/>
        <end position="40"/>
    </location>
</feature>
<dbReference type="Pfam" id="PF01925">
    <property type="entry name" value="TauE"/>
    <property type="match status" value="1"/>
</dbReference>
<feature type="transmembrane region" description="Helical" evidence="8">
    <location>
        <begin position="209"/>
        <end position="226"/>
    </location>
</feature>
<accession>H1D309</accession>
<evidence type="ECO:0000313" key="9">
    <source>
        <dbReference type="EMBL" id="EHO62065.1"/>
    </source>
</evidence>
<evidence type="ECO:0000256" key="7">
    <source>
        <dbReference type="ARBA" id="ARBA00023136"/>
    </source>
</evidence>
<dbReference type="InterPro" id="IPR002781">
    <property type="entry name" value="TM_pro_TauE-like"/>
</dbReference>
<comment type="similarity">
    <text evidence="2 8">Belongs to the 4-toluene sulfonate uptake permease (TSUP) (TC 2.A.102) family.</text>
</comment>
<reference evidence="9 10" key="1">
    <citation type="submission" date="2011-11" db="EMBL/GenBank/DDBJ databases">
        <title>The Genome Sequence of Dialister succinatiphilus YIT 11850.</title>
        <authorList>
            <consortium name="The Broad Institute Genome Sequencing Platform"/>
            <person name="Earl A."/>
            <person name="Ward D."/>
            <person name="Feldgarden M."/>
            <person name="Gevers D."/>
            <person name="Morotomi M."/>
            <person name="Young S.K."/>
            <person name="Zeng Q."/>
            <person name="Gargeya S."/>
            <person name="Fitzgerald M."/>
            <person name="Haas B."/>
            <person name="Abouelleil A."/>
            <person name="Alvarado L."/>
            <person name="Arachchi H.M."/>
            <person name="Berlin A."/>
            <person name="Brown A."/>
            <person name="Chapman S.B."/>
            <person name="Dunbar C."/>
            <person name="Gearin G."/>
            <person name="Goldberg J."/>
            <person name="Griggs A."/>
            <person name="Gujja S."/>
            <person name="Heiman D."/>
            <person name="Howarth C."/>
            <person name="Lui A."/>
            <person name="MacDonald P.J.P."/>
            <person name="Montmayeur A."/>
            <person name="Murphy C."/>
            <person name="Neiman D."/>
            <person name="Pearson M."/>
            <person name="Priest M."/>
            <person name="Roberts A."/>
            <person name="Saif S."/>
            <person name="Shea T."/>
            <person name="Sisk P."/>
            <person name="Stolte C."/>
            <person name="Sykes S."/>
            <person name="Wortman J."/>
            <person name="Nusbaum C."/>
            <person name="Birren B."/>
        </authorList>
    </citation>
    <scope>NUCLEOTIDE SEQUENCE [LARGE SCALE GENOMIC DNA]</scope>
    <source>
        <strain evidence="9 10">YIT 11850</strain>
    </source>
</reference>
<keyword evidence="3" id="KW-0813">Transport</keyword>
<feature type="transmembrane region" description="Helical" evidence="8">
    <location>
        <begin position="144"/>
        <end position="174"/>
    </location>
</feature>
<dbReference type="PANTHER" id="PTHR30269">
    <property type="entry name" value="TRANSMEMBRANE PROTEIN YFCA"/>
    <property type="match status" value="1"/>
</dbReference>
<sequence length="256" mass="28277">MTEILRNVVIYMDLMMLPEFVKLALFMLAVFISNIVQALTGFAGVMLSIPPTILLYGPDMAKAVINAICWLVCALLMYQNRQYINPKELLRIVVFMLVGMAIGIHLYNVVNPQILVPLYGAIIVGAALKSLIFKQSASALPNWIAIPVLLGAGVIHGMFASGGALLVVYLVATFRDKDSFRANVASVWTILNLVLMFNDYEKGLYNAEFFELLGLGVIPLVIAIYLGNKIHDMINQKMFNRVTYCLLLAAGSMILI</sequence>
<feature type="transmembrane region" description="Helical" evidence="8">
    <location>
        <begin position="114"/>
        <end position="132"/>
    </location>
</feature>
<evidence type="ECO:0000256" key="2">
    <source>
        <dbReference type="ARBA" id="ARBA00009142"/>
    </source>
</evidence>
<evidence type="ECO:0000256" key="1">
    <source>
        <dbReference type="ARBA" id="ARBA00004651"/>
    </source>
</evidence>
<keyword evidence="7 8" id="KW-0472">Membrane</keyword>
<dbReference type="EMBL" id="ADLT01000070">
    <property type="protein sequence ID" value="EHO62065.1"/>
    <property type="molecule type" value="Genomic_DNA"/>
</dbReference>
<evidence type="ECO:0000256" key="5">
    <source>
        <dbReference type="ARBA" id="ARBA00022692"/>
    </source>
</evidence>
<keyword evidence="5 8" id="KW-0812">Transmembrane</keyword>
<feature type="transmembrane region" description="Helical" evidence="8">
    <location>
        <begin position="238"/>
        <end position="255"/>
    </location>
</feature>
<dbReference type="InterPro" id="IPR052017">
    <property type="entry name" value="TSUP"/>
</dbReference>
<comment type="subcellular location">
    <subcellularLocation>
        <location evidence="1 8">Cell membrane</location>
        <topology evidence="1 8">Multi-pass membrane protein</topology>
    </subcellularLocation>
</comment>
<gene>
    <name evidence="9" type="ORF">HMPREF9453_01997</name>
</gene>
<feature type="transmembrane region" description="Helical" evidence="8">
    <location>
        <begin position="89"/>
        <end position="108"/>
    </location>
</feature>
<dbReference type="PATRIC" id="fig|742743.3.peg.2012"/>
<organism evidence="9 10">
    <name type="scientific">Dialister succinatiphilus YIT 11850</name>
    <dbReference type="NCBI Taxonomy" id="742743"/>
    <lineage>
        <taxon>Bacteria</taxon>
        <taxon>Bacillati</taxon>
        <taxon>Bacillota</taxon>
        <taxon>Negativicutes</taxon>
        <taxon>Veillonellales</taxon>
        <taxon>Veillonellaceae</taxon>
        <taxon>Dialister</taxon>
    </lineage>
</organism>
<evidence type="ECO:0000256" key="3">
    <source>
        <dbReference type="ARBA" id="ARBA00022448"/>
    </source>
</evidence>
<protein>
    <recommendedName>
        <fullName evidence="8">Probable membrane transporter protein</fullName>
    </recommendedName>
</protein>
<dbReference type="RefSeq" id="WP_008860489.1">
    <property type="nucleotide sequence ID" value="NZ_JH591190.1"/>
</dbReference>
<evidence type="ECO:0000313" key="10">
    <source>
        <dbReference type="Proteomes" id="UP000003277"/>
    </source>
</evidence>
<dbReference type="HOGENOM" id="CLU_054750_5_0_9"/>
<dbReference type="AlphaFoldDB" id="H1D309"/>